<name>A0ABT7R7W6_9BACI</name>
<gene>
    <name evidence="2" type="ORF">QUG02_13000</name>
</gene>
<dbReference type="RefSeq" id="WP_289359319.1">
    <property type="nucleotide sequence ID" value="NZ_JAUCFG010000002.1"/>
</dbReference>
<evidence type="ECO:0000313" key="3">
    <source>
        <dbReference type="Proteomes" id="UP001224139"/>
    </source>
</evidence>
<evidence type="ECO:0000256" key="1">
    <source>
        <dbReference type="SAM" id="MobiDB-lite"/>
    </source>
</evidence>
<evidence type="ECO:0000313" key="2">
    <source>
        <dbReference type="EMBL" id="MDM5439021.1"/>
    </source>
</evidence>
<sequence>MHNQKDQDRCFQCDFLYIGDSFDDTVKTFDPKTGKFLGTFVAPNSGNLHGPRGLIFNHVGNLLVTNQNVGQTENGDVLKLNGQTGAFLGELVRSAEPGAPLAPRGILLSKHNVLFVADLGDFDFNTGIEVPGEVRMYNGSTGMFLGNVDHPCFNPFHPRGLVFGPDGLLYVSVIDFLDSNKGWVLRFNLKSGGFDVFIVSDNKNKLHRPEGLVFGPDGNLYVTSFKKLDDPNDTDKILIFDGDTGEFIDKIDLYAPGKPRAFAQALLFGPNGKLFVPITGPFDNATGAPTGEFTGSVRRYNVHSKKFKEVVPPYKKGGPLGVPWYLTFGNTNPATLAYRCNREESSHHHHHQPHEESSNESSS</sequence>
<dbReference type="Proteomes" id="UP001224139">
    <property type="component" value="Unassembled WGS sequence"/>
</dbReference>
<protein>
    <submittedName>
        <fullName evidence="2">Uncharacterized protein</fullName>
    </submittedName>
</protein>
<comment type="caution">
    <text evidence="2">The sequence shown here is derived from an EMBL/GenBank/DDBJ whole genome shotgun (WGS) entry which is preliminary data.</text>
</comment>
<accession>A0ABT7R7W6</accession>
<feature type="region of interest" description="Disordered" evidence="1">
    <location>
        <begin position="342"/>
        <end position="363"/>
    </location>
</feature>
<keyword evidence="3" id="KW-1185">Reference proteome</keyword>
<dbReference type="InterPro" id="IPR011042">
    <property type="entry name" value="6-blade_b-propeller_TolB-like"/>
</dbReference>
<dbReference type="SUPFAM" id="SSF63829">
    <property type="entry name" value="Calcium-dependent phosphotriesterase"/>
    <property type="match status" value="1"/>
</dbReference>
<dbReference type="EMBL" id="JAUCFG010000002">
    <property type="protein sequence ID" value="MDM5439021.1"/>
    <property type="molecule type" value="Genomic_DNA"/>
</dbReference>
<proteinExistence type="predicted"/>
<dbReference type="Gene3D" id="2.120.10.30">
    <property type="entry name" value="TolB, C-terminal domain"/>
    <property type="match status" value="2"/>
</dbReference>
<reference evidence="2 3" key="1">
    <citation type="submission" date="2023-06" db="EMBL/GenBank/DDBJ databases">
        <title>Comparative genomics of Bacillaceae isolates and their secondary metabolite potential.</title>
        <authorList>
            <person name="Song L."/>
            <person name="Nielsen L.J."/>
            <person name="Mohite O."/>
            <person name="Xu X."/>
            <person name="Weber T."/>
            <person name="Kovacs A.T."/>
        </authorList>
    </citation>
    <scope>NUCLEOTIDE SEQUENCE [LARGE SCALE GENOMIC DNA]</scope>
    <source>
        <strain evidence="2 3">DX2.1</strain>
    </source>
</reference>
<organism evidence="2 3">
    <name type="scientific">Bacillus hominis</name>
    <dbReference type="NCBI Taxonomy" id="2817478"/>
    <lineage>
        <taxon>Bacteria</taxon>
        <taxon>Bacillati</taxon>
        <taxon>Bacillota</taxon>
        <taxon>Bacilli</taxon>
        <taxon>Bacillales</taxon>
        <taxon>Bacillaceae</taxon>
        <taxon>Bacillus</taxon>
        <taxon>Bacillus cereus group</taxon>
    </lineage>
</organism>